<sequence length="148" mass="17007">MFEAGETNSKRKGRKQKRQRPVWNEPEKTEPAETPSGSSVVKMEIKKENKEIDKVDCDVIEEKVETIVDEPEVDTKKKCFPMKNVSLLRRSIGRPRKKVVSQEGKPLVTSNNWNFNEITVTDVNLHSQNVTFLECERGGVFIDPYINT</sequence>
<reference evidence="2" key="2">
    <citation type="submission" date="2025-08" db="UniProtKB">
        <authorList>
            <consortium name="Ensembl"/>
        </authorList>
    </citation>
    <scope>IDENTIFICATION</scope>
</reference>
<feature type="region of interest" description="Disordered" evidence="1">
    <location>
        <begin position="1"/>
        <end position="42"/>
    </location>
</feature>
<keyword evidence="3" id="KW-1185">Reference proteome</keyword>
<dbReference type="Proteomes" id="UP000008144">
    <property type="component" value="Unassembled WGS sequence"/>
</dbReference>
<organism evidence="2 3">
    <name type="scientific">Ciona intestinalis</name>
    <name type="common">Transparent sea squirt</name>
    <name type="synonym">Ascidia intestinalis</name>
    <dbReference type="NCBI Taxonomy" id="7719"/>
    <lineage>
        <taxon>Eukaryota</taxon>
        <taxon>Metazoa</taxon>
        <taxon>Chordata</taxon>
        <taxon>Tunicata</taxon>
        <taxon>Ascidiacea</taxon>
        <taxon>Phlebobranchia</taxon>
        <taxon>Cionidae</taxon>
        <taxon>Ciona</taxon>
    </lineage>
</organism>
<proteinExistence type="predicted"/>
<reference evidence="3" key="1">
    <citation type="journal article" date="2002" name="Science">
        <title>The draft genome of Ciona intestinalis: insights into chordate and vertebrate origins.</title>
        <authorList>
            <person name="Dehal P."/>
            <person name="Satou Y."/>
            <person name="Campbell R.K."/>
            <person name="Chapman J."/>
            <person name="Degnan B."/>
            <person name="De Tomaso A."/>
            <person name="Davidson B."/>
            <person name="Di Gregorio A."/>
            <person name="Gelpke M."/>
            <person name="Goodstein D.M."/>
            <person name="Harafuji N."/>
            <person name="Hastings K.E."/>
            <person name="Ho I."/>
            <person name="Hotta K."/>
            <person name="Huang W."/>
            <person name="Kawashima T."/>
            <person name="Lemaire P."/>
            <person name="Martinez D."/>
            <person name="Meinertzhagen I.A."/>
            <person name="Necula S."/>
            <person name="Nonaka M."/>
            <person name="Putnam N."/>
            <person name="Rash S."/>
            <person name="Saiga H."/>
            <person name="Satake M."/>
            <person name="Terry A."/>
            <person name="Yamada L."/>
            <person name="Wang H.G."/>
            <person name="Awazu S."/>
            <person name="Azumi K."/>
            <person name="Boore J."/>
            <person name="Branno M."/>
            <person name="Chin-Bow S."/>
            <person name="DeSantis R."/>
            <person name="Doyle S."/>
            <person name="Francino P."/>
            <person name="Keys D.N."/>
            <person name="Haga S."/>
            <person name="Hayashi H."/>
            <person name="Hino K."/>
            <person name="Imai K.S."/>
            <person name="Inaba K."/>
            <person name="Kano S."/>
            <person name="Kobayashi K."/>
            <person name="Kobayashi M."/>
            <person name="Lee B.I."/>
            <person name="Makabe K.W."/>
            <person name="Manohar C."/>
            <person name="Matassi G."/>
            <person name="Medina M."/>
            <person name="Mochizuki Y."/>
            <person name="Mount S."/>
            <person name="Morishita T."/>
            <person name="Miura S."/>
            <person name="Nakayama A."/>
            <person name="Nishizaka S."/>
            <person name="Nomoto H."/>
            <person name="Ohta F."/>
            <person name="Oishi K."/>
            <person name="Rigoutsos I."/>
            <person name="Sano M."/>
            <person name="Sasaki A."/>
            <person name="Sasakura Y."/>
            <person name="Shoguchi E."/>
            <person name="Shin-i T."/>
            <person name="Spagnuolo A."/>
            <person name="Stainier D."/>
            <person name="Suzuki M.M."/>
            <person name="Tassy O."/>
            <person name="Takatori N."/>
            <person name="Tokuoka M."/>
            <person name="Yagi K."/>
            <person name="Yoshizaki F."/>
            <person name="Wada S."/>
            <person name="Zhang C."/>
            <person name="Hyatt P.D."/>
            <person name="Larimer F."/>
            <person name="Detter C."/>
            <person name="Doggett N."/>
            <person name="Glavina T."/>
            <person name="Hawkins T."/>
            <person name="Richardson P."/>
            <person name="Lucas S."/>
            <person name="Kohara Y."/>
            <person name="Levine M."/>
            <person name="Satoh N."/>
            <person name="Rokhsar D.S."/>
        </authorList>
    </citation>
    <scope>NUCLEOTIDE SEQUENCE [LARGE SCALE GENOMIC DNA]</scope>
</reference>
<accession>F6V4M7</accession>
<name>F6V4M7_CIOIN</name>
<evidence type="ECO:0000256" key="1">
    <source>
        <dbReference type="SAM" id="MobiDB-lite"/>
    </source>
</evidence>
<evidence type="ECO:0000313" key="2">
    <source>
        <dbReference type="Ensembl" id="ENSCINP00000012390.3"/>
    </source>
</evidence>
<reference evidence="2" key="3">
    <citation type="submission" date="2025-09" db="UniProtKB">
        <authorList>
            <consortium name="Ensembl"/>
        </authorList>
    </citation>
    <scope>IDENTIFICATION</scope>
</reference>
<dbReference type="InParanoid" id="F6V4M7"/>
<evidence type="ECO:0000313" key="3">
    <source>
        <dbReference type="Proteomes" id="UP000008144"/>
    </source>
</evidence>
<dbReference type="AlphaFoldDB" id="F6V4M7"/>
<protein>
    <submittedName>
        <fullName evidence="2">Uncharacterized protein</fullName>
    </submittedName>
</protein>
<dbReference type="Ensembl" id="ENSCINT00000012390.3">
    <property type="protein sequence ID" value="ENSCINP00000012390.3"/>
    <property type="gene ID" value="ENSCING00000016599.2"/>
</dbReference>
<dbReference type="HOGENOM" id="CLU_1758170_0_0_1"/>
<feature type="compositionally biased region" description="Basic residues" evidence="1">
    <location>
        <begin position="10"/>
        <end position="20"/>
    </location>
</feature>